<keyword evidence="8" id="KW-1185">Reference proteome</keyword>
<name>A0A1A8XJY1_9PROT</name>
<dbReference type="NCBIfam" id="TIGR04408">
    <property type="entry name" value="LptG_lptG"/>
    <property type="match status" value="1"/>
</dbReference>
<organism evidence="7 8">
    <name type="scientific">Candidatus Accumulibacter aalborgensis</name>
    <dbReference type="NCBI Taxonomy" id="1860102"/>
    <lineage>
        <taxon>Bacteria</taxon>
        <taxon>Pseudomonadati</taxon>
        <taxon>Pseudomonadota</taxon>
        <taxon>Betaproteobacteria</taxon>
        <taxon>Candidatus Accumulibacter</taxon>
    </lineage>
</organism>
<dbReference type="EMBL" id="FLQX01000097">
    <property type="protein sequence ID" value="SBT05489.1"/>
    <property type="molecule type" value="Genomic_DNA"/>
</dbReference>
<evidence type="ECO:0000256" key="3">
    <source>
        <dbReference type="ARBA" id="ARBA00022692"/>
    </source>
</evidence>
<feature type="transmembrane region" description="Helical" evidence="6">
    <location>
        <begin position="333"/>
        <end position="354"/>
    </location>
</feature>
<evidence type="ECO:0000256" key="2">
    <source>
        <dbReference type="ARBA" id="ARBA00022475"/>
    </source>
</evidence>
<gene>
    <name evidence="7" type="ORF">ACCAA_220007</name>
</gene>
<reference evidence="8" key="1">
    <citation type="submission" date="2016-06" db="EMBL/GenBank/DDBJ databases">
        <authorList>
            <person name="McIlroy S.J."/>
            <person name="Karst S.M."/>
            <person name="Albertsen M."/>
        </authorList>
    </citation>
    <scope>NUCLEOTIDE SEQUENCE [LARGE SCALE GENOMIC DNA]</scope>
</reference>
<feature type="transmembrane region" description="Helical" evidence="6">
    <location>
        <begin position="274"/>
        <end position="292"/>
    </location>
</feature>
<feature type="transmembrane region" description="Helical" evidence="6">
    <location>
        <begin position="64"/>
        <end position="82"/>
    </location>
</feature>
<dbReference type="PANTHER" id="PTHR33529">
    <property type="entry name" value="SLR0882 PROTEIN-RELATED"/>
    <property type="match status" value="1"/>
</dbReference>
<evidence type="ECO:0000313" key="8">
    <source>
        <dbReference type="Proteomes" id="UP000199169"/>
    </source>
</evidence>
<protein>
    <submittedName>
        <fullName evidence="7">Permease YjgP/YjgQ family protein</fullName>
    </submittedName>
</protein>
<feature type="transmembrane region" description="Helical" evidence="6">
    <location>
        <begin position="12"/>
        <end position="30"/>
    </location>
</feature>
<dbReference type="PANTHER" id="PTHR33529:SF2">
    <property type="entry name" value="LIPOPOLYSACCHARIDE EXPORT SYSTEM PERMEASE PROTEIN LPTG"/>
    <property type="match status" value="1"/>
</dbReference>
<keyword evidence="2" id="KW-1003">Cell membrane</keyword>
<dbReference type="Pfam" id="PF03739">
    <property type="entry name" value="LptF_LptG"/>
    <property type="match status" value="1"/>
</dbReference>
<dbReference type="GO" id="GO:0015920">
    <property type="term" value="P:lipopolysaccharide transport"/>
    <property type="evidence" value="ECO:0007669"/>
    <property type="project" value="TreeGrafter"/>
</dbReference>
<keyword evidence="4 6" id="KW-1133">Transmembrane helix</keyword>
<feature type="transmembrane region" description="Helical" evidence="6">
    <location>
        <begin position="304"/>
        <end position="321"/>
    </location>
</feature>
<evidence type="ECO:0000313" key="7">
    <source>
        <dbReference type="EMBL" id="SBT05489.1"/>
    </source>
</evidence>
<dbReference type="Proteomes" id="UP000199169">
    <property type="component" value="Unassembled WGS sequence"/>
</dbReference>
<proteinExistence type="predicted"/>
<dbReference type="GO" id="GO:0055085">
    <property type="term" value="P:transmembrane transport"/>
    <property type="evidence" value="ECO:0007669"/>
    <property type="project" value="InterPro"/>
</dbReference>
<sequence>MKIYRRYLAREVSGAILLVLLAFLALFSFFDMLIEIKSVGQGGYQLHHAFGFVLLHVPGRVYELMPIAVLIGTLYALSTLARHSELTVLRVSGLSSWVLLRELFQVAGAFAVATFLIGEYVVPPAERAATQLRLKERGRMVGQDLRSGLWVKDERSFINVSVVLPDTRLRGIRIFEFGQDAKLLSFTEAGEGEYVVPDSWRLTNVVRTILHAEHAEVQKMPEMLWHSALNIDILAVLMVPPDRMSLRHLSAYTKHLADNHQTTNRYGIAFWKKVVYPLAALVMVALAVPFGGAHSRVEGVGLKIFSGVMIGVLFHMLNGLFSNLGAINNWSPVLSAVTPSVLFLLTALAMIWWVERR</sequence>
<evidence type="ECO:0000256" key="1">
    <source>
        <dbReference type="ARBA" id="ARBA00004651"/>
    </source>
</evidence>
<evidence type="ECO:0000256" key="4">
    <source>
        <dbReference type="ARBA" id="ARBA00022989"/>
    </source>
</evidence>
<dbReference type="RefSeq" id="WP_186406597.1">
    <property type="nucleotide sequence ID" value="NZ_FLQX01000097.1"/>
</dbReference>
<dbReference type="AlphaFoldDB" id="A0A1A8XJY1"/>
<comment type="subcellular location">
    <subcellularLocation>
        <location evidence="1">Cell membrane</location>
        <topology evidence="1">Multi-pass membrane protein</topology>
    </subcellularLocation>
</comment>
<dbReference type="GO" id="GO:0043190">
    <property type="term" value="C:ATP-binding cassette (ABC) transporter complex"/>
    <property type="evidence" value="ECO:0007669"/>
    <property type="project" value="InterPro"/>
</dbReference>
<accession>A0A1A8XJY1</accession>
<dbReference type="InterPro" id="IPR005495">
    <property type="entry name" value="LptG/LptF_permease"/>
</dbReference>
<keyword evidence="5 6" id="KW-0472">Membrane</keyword>
<dbReference type="InterPro" id="IPR030923">
    <property type="entry name" value="LptG"/>
</dbReference>
<dbReference type="STRING" id="1860102.ACCAA_220007"/>
<keyword evidence="3 6" id="KW-0812">Transmembrane</keyword>
<evidence type="ECO:0000256" key="5">
    <source>
        <dbReference type="ARBA" id="ARBA00023136"/>
    </source>
</evidence>
<evidence type="ECO:0000256" key="6">
    <source>
        <dbReference type="SAM" id="Phobius"/>
    </source>
</evidence>